<dbReference type="Gene3D" id="1.10.60.10">
    <property type="entry name" value="Iron dependent repressor, metal binding and dimerisation domain"/>
    <property type="match status" value="1"/>
</dbReference>
<dbReference type="Pfam" id="PF02742">
    <property type="entry name" value="Fe_dep_repr_C"/>
    <property type="match status" value="1"/>
</dbReference>
<dbReference type="RefSeq" id="WP_104437254.1">
    <property type="nucleotide sequence ID" value="NZ_PTJA01000006.1"/>
</dbReference>
<protein>
    <submittedName>
        <fullName evidence="2">DtxR family iron (Metal) dependent repressor</fullName>
    </submittedName>
</protein>
<name>A0A2S6HS95_9FIRM</name>
<dbReference type="SUPFAM" id="SSF47979">
    <property type="entry name" value="Iron-dependent repressor protein, dimerization domain"/>
    <property type="match status" value="1"/>
</dbReference>
<dbReference type="InterPro" id="IPR001367">
    <property type="entry name" value="Fe_dep_repressor"/>
</dbReference>
<dbReference type="GO" id="GO:0046914">
    <property type="term" value="F:transition metal ion binding"/>
    <property type="evidence" value="ECO:0007669"/>
    <property type="project" value="InterPro"/>
</dbReference>
<sequence>MNNKELSASLQNYIQAIYTLTSRGDEGVRIIDIAAEIGVTKTSTFVAMKKLEKEKLIFRDASRLVCLTEEGEYQAVLALDKAEIIRTFFVDVLGLSPEIADADANALEHITSIETLCHICRYNYKISNKSGCSGKCHLKSHSV</sequence>
<gene>
    <name evidence="2" type="ORF">BXY41_106146</name>
</gene>
<dbReference type="InterPro" id="IPR050536">
    <property type="entry name" value="DtxR_MntR_Metal-Reg"/>
</dbReference>
<proteinExistence type="predicted"/>
<keyword evidence="3" id="KW-1185">Reference proteome</keyword>
<dbReference type="GO" id="GO:0046983">
    <property type="term" value="F:protein dimerization activity"/>
    <property type="evidence" value="ECO:0007669"/>
    <property type="project" value="InterPro"/>
</dbReference>
<dbReference type="PANTHER" id="PTHR33238:SF7">
    <property type="entry name" value="IRON-DEPENDENT TRANSCRIPTIONAL REGULATOR"/>
    <property type="match status" value="1"/>
</dbReference>
<dbReference type="SUPFAM" id="SSF46785">
    <property type="entry name" value="Winged helix' DNA-binding domain"/>
    <property type="match status" value="1"/>
</dbReference>
<dbReference type="Proteomes" id="UP000237749">
    <property type="component" value="Unassembled WGS sequence"/>
</dbReference>
<dbReference type="InterPro" id="IPR036388">
    <property type="entry name" value="WH-like_DNA-bd_sf"/>
</dbReference>
<evidence type="ECO:0000313" key="2">
    <source>
        <dbReference type="EMBL" id="PPK80556.1"/>
    </source>
</evidence>
<evidence type="ECO:0000313" key="3">
    <source>
        <dbReference type="Proteomes" id="UP000237749"/>
    </source>
</evidence>
<organism evidence="2 3">
    <name type="scientific">Lacrimispora xylanisolvens</name>
    <dbReference type="NCBI Taxonomy" id="384636"/>
    <lineage>
        <taxon>Bacteria</taxon>
        <taxon>Bacillati</taxon>
        <taxon>Bacillota</taxon>
        <taxon>Clostridia</taxon>
        <taxon>Lachnospirales</taxon>
        <taxon>Lachnospiraceae</taxon>
        <taxon>Lacrimispora</taxon>
    </lineage>
</organism>
<dbReference type="SMART" id="SM00529">
    <property type="entry name" value="HTH_DTXR"/>
    <property type="match status" value="1"/>
</dbReference>
<reference evidence="2 3" key="1">
    <citation type="submission" date="2018-02" db="EMBL/GenBank/DDBJ databases">
        <title>Genomic Encyclopedia of Archaeal and Bacterial Type Strains, Phase II (KMG-II): from individual species to whole genera.</title>
        <authorList>
            <person name="Goeker M."/>
        </authorList>
    </citation>
    <scope>NUCLEOTIDE SEQUENCE [LARGE SCALE GENOMIC DNA]</scope>
    <source>
        <strain evidence="2 3">DSM 3808</strain>
    </source>
</reference>
<dbReference type="EMBL" id="PTJA01000006">
    <property type="protein sequence ID" value="PPK80556.1"/>
    <property type="molecule type" value="Genomic_DNA"/>
</dbReference>
<comment type="caution">
    <text evidence="2">The sequence shown here is derived from an EMBL/GenBank/DDBJ whole genome shotgun (WGS) entry which is preliminary data.</text>
</comment>
<dbReference type="GO" id="GO:0003700">
    <property type="term" value="F:DNA-binding transcription factor activity"/>
    <property type="evidence" value="ECO:0007669"/>
    <property type="project" value="InterPro"/>
</dbReference>
<feature type="domain" description="Iron dependent repressor metal binding and dimerisation" evidence="1">
    <location>
        <begin position="68"/>
        <end position="122"/>
    </location>
</feature>
<dbReference type="InterPro" id="IPR022689">
    <property type="entry name" value="Iron_dep_repressor"/>
</dbReference>
<dbReference type="PANTHER" id="PTHR33238">
    <property type="entry name" value="IRON (METAL) DEPENDENT REPRESSOR, DTXR FAMILY"/>
    <property type="match status" value="1"/>
</dbReference>
<dbReference type="Gene3D" id="1.10.10.10">
    <property type="entry name" value="Winged helix-like DNA-binding domain superfamily/Winged helix DNA-binding domain"/>
    <property type="match status" value="1"/>
</dbReference>
<dbReference type="AlphaFoldDB" id="A0A2S6HS95"/>
<evidence type="ECO:0000259" key="1">
    <source>
        <dbReference type="Pfam" id="PF02742"/>
    </source>
</evidence>
<accession>A0A2S6HS95</accession>
<dbReference type="InterPro" id="IPR036390">
    <property type="entry name" value="WH_DNA-bd_sf"/>
</dbReference>
<dbReference type="InterPro" id="IPR036421">
    <property type="entry name" value="Fe_dep_repressor_sf"/>
</dbReference>